<gene>
    <name evidence="5" type="ORF">FOZ76_00400</name>
</gene>
<dbReference type="PANTHER" id="PTHR47918">
    <property type="entry name" value="DNA-BINDING PROTEIN FIS"/>
    <property type="match status" value="1"/>
</dbReference>
<feature type="domain" description="DNA binding HTH" evidence="4">
    <location>
        <begin position="38"/>
        <end position="76"/>
    </location>
</feature>
<proteinExistence type="inferred from homology"/>
<dbReference type="GO" id="GO:0006355">
    <property type="term" value="P:regulation of DNA-templated transcription"/>
    <property type="evidence" value="ECO:0007669"/>
    <property type="project" value="InterPro"/>
</dbReference>
<dbReference type="Proteomes" id="UP000318405">
    <property type="component" value="Unassembled WGS sequence"/>
</dbReference>
<reference evidence="5 6" key="1">
    <citation type="submission" date="2019-07" db="EMBL/GenBank/DDBJ databases">
        <title>Qingshengfaniella alkalisoli gen. nov., sp. nov., isolated from saline soil.</title>
        <authorList>
            <person name="Xu L."/>
            <person name="Huang X.-X."/>
            <person name="Sun J.-Q."/>
        </authorList>
    </citation>
    <scope>NUCLEOTIDE SEQUENCE [LARGE SCALE GENOMIC DNA]</scope>
    <source>
        <strain evidence="5 6">DSM 27279</strain>
    </source>
</reference>
<evidence type="ECO:0000313" key="5">
    <source>
        <dbReference type="EMBL" id="TSH99229.1"/>
    </source>
</evidence>
<dbReference type="PANTHER" id="PTHR47918:SF1">
    <property type="entry name" value="DNA-BINDING PROTEIN FIS"/>
    <property type="match status" value="1"/>
</dbReference>
<evidence type="ECO:0000256" key="2">
    <source>
        <dbReference type="ARBA" id="ARBA00023125"/>
    </source>
</evidence>
<evidence type="ECO:0000313" key="6">
    <source>
        <dbReference type="Proteomes" id="UP000318405"/>
    </source>
</evidence>
<keyword evidence="2" id="KW-0238">DNA-binding</keyword>
<organism evidence="5 6">
    <name type="scientific">Verticiella sediminum</name>
    <dbReference type="NCBI Taxonomy" id="1247510"/>
    <lineage>
        <taxon>Bacteria</taxon>
        <taxon>Pseudomonadati</taxon>
        <taxon>Pseudomonadota</taxon>
        <taxon>Betaproteobacteria</taxon>
        <taxon>Burkholderiales</taxon>
        <taxon>Alcaligenaceae</taxon>
        <taxon>Verticiella</taxon>
    </lineage>
</organism>
<dbReference type="OrthoDB" id="9802388at2"/>
<dbReference type="SUPFAM" id="SSF46689">
    <property type="entry name" value="Homeodomain-like"/>
    <property type="match status" value="1"/>
</dbReference>
<protein>
    <recommendedName>
        <fullName evidence="3">Putative Fis-like DNA-binding protein</fullName>
    </recommendedName>
</protein>
<sequence length="92" mass="10349">MEKRTTTLEVCVRDQLDRYFRDLDGESTGCIWQMVISAVERPMLEAVLERAGGNQSRAAEMLGINRNTLRKKIDQYGLRADAPPPLPQSKAA</sequence>
<dbReference type="PIRSF" id="PIRSF002097">
    <property type="entry name" value="DNA-binding_Fis"/>
    <property type="match status" value="1"/>
</dbReference>
<dbReference type="EMBL" id="VLTJ01000001">
    <property type="protein sequence ID" value="TSH99229.1"/>
    <property type="molecule type" value="Genomic_DNA"/>
</dbReference>
<comment type="similarity">
    <text evidence="1">Belongs to the transcriptional regulatory Fis family.</text>
</comment>
<name>A0A556B233_9BURK</name>
<comment type="caution">
    <text evidence="5">The sequence shown here is derived from an EMBL/GenBank/DDBJ whole genome shotgun (WGS) entry which is preliminary data.</text>
</comment>
<dbReference type="PRINTS" id="PR01590">
    <property type="entry name" value="HTHFIS"/>
</dbReference>
<evidence type="ECO:0000259" key="4">
    <source>
        <dbReference type="Pfam" id="PF02954"/>
    </source>
</evidence>
<dbReference type="InterPro" id="IPR050207">
    <property type="entry name" value="Trans_regulatory_Fis"/>
</dbReference>
<dbReference type="GO" id="GO:0043565">
    <property type="term" value="F:sequence-specific DNA binding"/>
    <property type="evidence" value="ECO:0007669"/>
    <property type="project" value="InterPro"/>
</dbReference>
<evidence type="ECO:0000256" key="1">
    <source>
        <dbReference type="ARBA" id="ARBA00008559"/>
    </source>
</evidence>
<dbReference type="InterPro" id="IPR009057">
    <property type="entry name" value="Homeodomain-like_sf"/>
</dbReference>
<dbReference type="InterPro" id="IPR005412">
    <property type="entry name" value="Fis_DNA-bd"/>
</dbReference>
<evidence type="ECO:0000256" key="3">
    <source>
        <dbReference type="ARBA" id="ARBA00029540"/>
    </source>
</evidence>
<dbReference type="AlphaFoldDB" id="A0A556B233"/>
<dbReference type="Pfam" id="PF02954">
    <property type="entry name" value="HTH_8"/>
    <property type="match status" value="1"/>
</dbReference>
<dbReference type="Gene3D" id="1.10.10.60">
    <property type="entry name" value="Homeodomain-like"/>
    <property type="match status" value="1"/>
</dbReference>
<accession>A0A556B233</accession>
<keyword evidence="6" id="KW-1185">Reference proteome</keyword>
<dbReference type="InterPro" id="IPR002197">
    <property type="entry name" value="HTH_Fis"/>
</dbReference>
<dbReference type="RefSeq" id="WP_143946138.1">
    <property type="nucleotide sequence ID" value="NZ_BAABMB010000001.1"/>
</dbReference>